<feature type="binding site" evidence="8">
    <location>
        <position position="114"/>
    </location>
    <ligand>
        <name>substrate</name>
    </ligand>
</feature>
<feature type="binding site" evidence="8">
    <location>
        <position position="191"/>
    </location>
    <ligand>
        <name>substrate</name>
    </ligand>
</feature>
<keyword evidence="5 8" id="KW-0378">Hydrolase</keyword>
<dbReference type="AlphaFoldDB" id="A0A1H9VUA9"/>
<evidence type="ECO:0000256" key="5">
    <source>
        <dbReference type="ARBA" id="ARBA00022801"/>
    </source>
</evidence>
<dbReference type="Gene3D" id="3.40.710.10">
    <property type="entry name" value="DD-peptidase/beta-lactamase superfamily"/>
    <property type="match status" value="1"/>
</dbReference>
<dbReference type="CDD" id="cd07814">
    <property type="entry name" value="SRPBCC_CalC_Aha1-like"/>
    <property type="match status" value="1"/>
</dbReference>
<dbReference type="InterPro" id="IPR036513">
    <property type="entry name" value="STAS_dom_sf"/>
</dbReference>
<evidence type="ECO:0000259" key="9">
    <source>
        <dbReference type="Pfam" id="PF08327"/>
    </source>
</evidence>
<evidence type="ECO:0000256" key="6">
    <source>
        <dbReference type="ARBA" id="ARBA00049534"/>
    </source>
</evidence>
<dbReference type="PANTHER" id="PTHR12544:SF29">
    <property type="entry name" value="GLUTAMINASE"/>
    <property type="match status" value="1"/>
</dbReference>
<keyword evidence="8" id="KW-0007">Acetylation</keyword>
<organism evidence="10 11">
    <name type="scientific">Corynebacterium cystitidis DSM 20524</name>
    <dbReference type="NCBI Taxonomy" id="1121357"/>
    <lineage>
        <taxon>Bacteria</taxon>
        <taxon>Bacillati</taxon>
        <taxon>Actinomycetota</taxon>
        <taxon>Actinomycetes</taxon>
        <taxon>Mycobacteriales</taxon>
        <taxon>Corynebacteriaceae</taxon>
        <taxon>Corynebacterium</taxon>
    </lineage>
</organism>
<proteinExistence type="inferred from homology"/>
<evidence type="ECO:0000313" key="11">
    <source>
        <dbReference type="Proteomes" id="UP000198929"/>
    </source>
</evidence>
<reference evidence="11" key="1">
    <citation type="submission" date="2016-10" db="EMBL/GenBank/DDBJ databases">
        <authorList>
            <person name="Varghese N."/>
            <person name="Submissions S."/>
        </authorList>
    </citation>
    <scope>NUCLEOTIDE SEQUENCE [LARGE SCALE GENOMIC DNA]</scope>
    <source>
        <strain evidence="11">DSM 20524</strain>
    </source>
</reference>
<dbReference type="Pfam" id="PF04960">
    <property type="entry name" value="Glutaminase"/>
    <property type="match status" value="1"/>
</dbReference>
<feature type="binding site" evidence="8">
    <location>
        <position position="160"/>
    </location>
    <ligand>
        <name>substrate</name>
    </ligand>
</feature>
<feature type="binding site" evidence="8">
    <location>
        <position position="261"/>
    </location>
    <ligand>
        <name>substrate</name>
    </ligand>
</feature>
<comment type="similarity">
    <text evidence="1">Belongs to the AHA1 family.</text>
</comment>
<dbReference type="SUPFAM" id="SSF56601">
    <property type="entry name" value="beta-lactamase/transpeptidase-like"/>
    <property type="match status" value="1"/>
</dbReference>
<dbReference type="SUPFAM" id="SSF52091">
    <property type="entry name" value="SpoIIaa-like"/>
    <property type="match status" value="1"/>
</dbReference>
<keyword evidence="11" id="KW-1185">Reference proteome</keyword>
<dbReference type="InterPro" id="IPR015868">
    <property type="entry name" value="Glutaminase"/>
</dbReference>
<dbReference type="Pfam" id="PF08327">
    <property type="entry name" value="AHSA1"/>
    <property type="match status" value="1"/>
</dbReference>
<feature type="binding site" evidence="8">
    <location>
        <position position="243"/>
    </location>
    <ligand>
        <name>substrate</name>
    </ligand>
</feature>
<dbReference type="GO" id="GO:0006537">
    <property type="term" value="P:glutamate biosynthetic process"/>
    <property type="evidence" value="ECO:0007669"/>
    <property type="project" value="TreeGrafter"/>
</dbReference>
<dbReference type="STRING" id="1121357.SAMN05661109_02393"/>
<gene>
    <name evidence="8" type="primary">glsA</name>
    <name evidence="10" type="ORF">SAMN05661109_02393</name>
</gene>
<evidence type="ECO:0000256" key="7">
    <source>
        <dbReference type="ARBA" id="ARBA00070405"/>
    </source>
</evidence>
<dbReference type="Gene3D" id="3.30.530.20">
    <property type="match status" value="1"/>
</dbReference>
<evidence type="ECO:0000256" key="4">
    <source>
        <dbReference type="ARBA" id="ARBA00012918"/>
    </source>
</evidence>
<sequence length="557" mass="60706">MFTPIPDYLSEILEAVRGEDGGEVASYIPELNNADPDKLSLAVCTSTGRLYSVGDDEVEFSIQSISKPFIYALALDEAGEDQVNQVVGVEPSGEAFNELSLEEESKRPDNPMINAGAIAVNQLINGKESTVEARMERIEQLFSDLAGRDLHIDVKTRDSELSGADRNLSIAYMLRSHGIVKARAEDVILSYTAQCSVMATTRDLAVMAATLASGGVQPVTGRRVFSSRAARQTLAVMSSAGMYNAAGRWMYKVGIPAKSGVAGGLIGTMPGQMGIATLSPRLDEQGNSVRGVLTFERLSDQMGLHLMGATNYSTPGIRSIEREGDITTITLQGMINFTAAENVLYELSLYRLTGQRLVLDISGVLGFNKIGRRMVKEGLLRFREDGIPVAIYDPRDVMVDKEFSDGTHADKIHDFDLTVSIDARADEVYAAIVQPSQWWVADINGDASTEGGTFEIDRPGHFSQYRVVEADPGQRVEWHVEQTGHAEEHSLWVGSALVFELEEVEGENGVSTVLHFTHRGLQAHKAAYQEGSNDWTTYLRESLPALIAEGKGTPLQP</sequence>
<comment type="catalytic activity">
    <reaction evidence="6 8">
        <text>L-glutamine + H2O = L-glutamate + NH4(+)</text>
        <dbReference type="Rhea" id="RHEA:15889"/>
        <dbReference type="ChEBI" id="CHEBI:15377"/>
        <dbReference type="ChEBI" id="CHEBI:28938"/>
        <dbReference type="ChEBI" id="CHEBI:29985"/>
        <dbReference type="ChEBI" id="CHEBI:58359"/>
        <dbReference type="EC" id="3.5.1.2"/>
    </reaction>
</comment>
<evidence type="ECO:0000313" key="10">
    <source>
        <dbReference type="EMBL" id="SES25182.1"/>
    </source>
</evidence>
<comment type="subunit">
    <text evidence="3 8">Homotetramer.</text>
</comment>
<dbReference type="EC" id="3.5.1.2" evidence="4 8"/>
<feature type="binding site" evidence="8">
    <location>
        <position position="167"/>
    </location>
    <ligand>
        <name>substrate</name>
    </ligand>
</feature>
<feature type="domain" description="Activator of Hsp90 ATPase homologue 1/2-like C-terminal" evidence="9">
    <location>
        <begin position="422"/>
        <end position="546"/>
    </location>
</feature>
<dbReference type="SUPFAM" id="SSF55961">
    <property type="entry name" value="Bet v1-like"/>
    <property type="match status" value="1"/>
</dbReference>
<dbReference type="InterPro" id="IPR013538">
    <property type="entry name" value="ASHA1/2-like_C"/>
</dbReference>
<protein>
    <recommendedName>
        <fullName evidence="7 8">Glutaminase</fullName>
        <ecNumber evidence="4 8">3.5.1.2</ecNumber>
    </recommendedName>
</protein>
<dbReference type="PANTHER" id="PTHR12544">
    <property type="entry name" value="GLUTAMINASE"/>
    <property type="match status" value="1"/>
</dbReference>
<dbReference type="GO" id="GO:0006543">
    <property type="term" value="P:L-glutamine catabolic process"/>
    <property type="evidence" value="ECO:0007669"/>
    <property type="project" value="TreeGrafter"/>
</dbReference>
<dbReference type="EMBL" id="FOGQ01000014">
    <property type="protein sequence ID" value="SES25182.1"/>
    <property type="molecule type" value="Genomic_DNA"/>
</dbReference>
<accession>A0A1H9VUA9</accession>
<evidence type="ECO:0000256" key="8">
    <source>
        <dbReference type="HAMAP-Rule" id="MF_00313"/>
    </source>
</evidence>
<dbReference type="NCBIfam" id="NF002134">
    <property type="entry name" value="PRK00971.1-4"/>
    <property type="match status" value="1"/>
</dbReference>
<dbReference type="InterPro" id="IPR023393">
    <property type="entry name" value="START-like_dom_sf"/>
</dbReference>
<evidence type="ECO:0000256" key="2">
    <source>
        <dbReference type="ARBA" id="ARBA00011076"/>
    </source>
</evidence>
<evidence type="ECO:0000256" key="1">
    <source>
        <dbReference type="ARBA" id="ARBA00006817"/>
    </source>
</evidence>
<dbReference type="Gene3D" id="3.30.750.24">
    <property type="entry name" value="STAS domain"/>
    <property type="match status" value="2"/>
</dbReference>
<name>A0A1H9VUA9_9CORY</name>
<dbReference type="FunFam" id="3.40.710.10:FF:000005">
    <property type="entry name" value="Glutaminase"/>
    <property type="match status" value="1"/>
</dbReference>
<dbReference type="Proteomes" id="UP000198929">
    <property type="component" value="Unassembled WGS sequence"/>
</dbReference>
<evidence type="ECO:0000256" key="3">
    <source>
        <dbReference type="ARBA" id="ARBA00011881"/>
    </source>
</evidence>
<dbReference type="GO" id="GO:0004359">
    <property type="term" value="F:glutaminase activity"/>
    <property type="evidence" value="ECO:0007669"/>
    <property type="project" value="UniProtKB-UniRule"/>
</dbReference>
<feature type="binding site" evidence="8">
    <location>
        <position position="64"/>
    </location>
    <ligand>
        <name>substrate</name>
    </ligand>
</feature>
<dbReference type="NCBIfam" id="TIGR03814">
    <property type="entry name" value="Gln_ase"/>
    <property type="match status" value="1"/>
</dbReference>
<dbReference type="InterPro" id="IPR012338">
    <property type="entry name" value="Beta-lactam/transpept-like"/>
</dbReference>
<dbReference type="HAMAP" id="MF_00313">
    <property type="entry name" value="Glutaminase"/>
    <property type="match status" value="1"/>
</dbReference>
<comment type="similarity">
    <text evidence="2 8">Belongs to the glutaminase family.</text>
</comment>